<reference evidence="1 2" key="1">
    <citation type="journal article" date="2016" name="Mol. Biol. Evol.">
        <title>Comparative Genomics of Early-Diverging Mushroom-Forming Fungi Provides Insights into the Origins of Lignocellulose Decay Capabilities.</title>
        <authorList>
            <person name="Nagy L.G."/>
            <person name="Riley R."/>
            <person name="Tritt A."/>
            <person name="Adam C."/>
            <person name="Daum C."/>
            <person name="Floudas D."/>
            <person name="Sun H."/>
            <person name="Yadav J.S."/>
            <person name="Pangilinan J."/>
            <person name="Larsson K.H."/>
            <person name="Matsuura K."/>
            <person name="Barry K."/>
            <person name="Labutti K."/>
            <person name="Kuo R."/>
            <person name="Ohm R.A."/>
            <person name="Bhattacharya S.S."/>
            <person name="Shirouzu T."/>
            <person name="Yoshinaga Y."/>
            <person name="Martin F.M."/>
            <person name="Grigoriev I.V."/>
            <person name="Hibbett D.S."/>
        </authorList>
    </citation>
    <scope>NUCLEOTIDE SEQUENCE [LARGE SCALE GENOMIC DNA]</scope>
    <source>
        <strain evidence="1 2">HHB12029</strain>
    </source>
</reference>
<dbReference type="AlphaFoldDB" id="A0A165ELG3"/>
<dbReference type="Proteomes" id="UP000077266">
    <property type="component" value="Unassembled WGS sequence"/>
</dbReference>
<evidence type="ECO:0000313" key="2">
    <source>
        <dbReference type="Proteomes" id="UP000077266"/>
    </source>
</evidence>
<sequence>MIHVLITIRELRSISHAGHELRQQQQLYRPPRAARHARLVIFPTATFWVLPIVLSTKVALPLPLGRPSCPSRATPPTQMFDLVEQRDESGIPTFANRLDIERALSLVERVIAWWPQRLALRMQRAVRKRLLRLRAINKAAIRVRAAAAKTFGSRAAWSIGRDALAWHLGVHILLAEHVPSSRETEARLDARRLWIFAAVDVGVVAAAAGLRGRVVGAAGEVVVARRLLNLVGVRVLGGGIVRHRSGRKSSL</sequence>
<gene>
    <name evidence="1" type="ORF">EXIGLDRAFT_207304</name>
</gene>
<evidence type="ECO:0000313" key="1">
    <source>
        <dbReference type="EMBL" id="KZV87215.1"/>
    </source>
</evidence>
<keyword evidence="2" id="KW-1185">Reference proteome</keyword>
<organism evidence="1 2">
    <name type="scientific">Exidia glandulosa HHB12029</name>
    <dbReference type="NCBI Taxonomy" id="1314781"/>
    <lineage>
        <taxon>Eukaryota</taxon>
        <taxon>Fungi</taxon>
        <taxon>Dikarya</taxon>
        <taxon>Basidiomycota</taxon>
        <taxon>Agaricomycotina</taxon>
        <taxon>Agaricomycetes</taxon>
        <taxon>Auriculariales</taxon>
        <taxon>Exidiaceae</taxon>
        <taxon>Exidia</taxon>
    </lineage>
</organism>
<name>A0A165ELG3_EXIGL</name>
<dbReference type="EMBL" id="KV426132">
    <property type="protein sequence ID" value="KZV87215.1"/>
    <property type="molecule type" value="Genomic_DNA"/>
</dbReference>
<accession>A0A165ELG3</accession>
<dbReference type="InParanoid" id="A0A165ELG3"/>
<proteinExistence type="predicted"/>
<protein>
    <submittedName>
        <fullName evidence="1">Uncharacterized protein</fullName>
    </submittedName>
</protein>